<dbReference type="STRING" id="1220535.IMCC14465_15890"/>
<dbReference type="PATRIC" id="fig|1220535.3.peg.1581"/>
<organism evidence="10 11">
    <name type="scientific">alpha proteobacterium IMCC14465</name>
    <dbReference type="NCBI Taxonomy" id="1220535"/>
    <lineage>
        <taxon>Bacteria</taxon>
        <taxon>Pseudomonadati</taxon>
        <taxon>Pseudomonadota</taxon>
        <taxon>Alphaproteobacteria</taxon>
        <taxon>PS1 clade</taxon>
    </lineage>
</organism>
<accession>J9DUL6</accession>
<dbReference type="GO" id="GO:0003755">
    <property type="term" value="F:peptidyl-prolyl cis-trans isomerase activity"/>
    <property type="evidence" value="ECO:0007669"/>
    <property type="project" value="UniProtKB-KW"/>
</dbReference>
<dbReference type="InterPro" id="IPR050245">
    <property type="entry name" value="PrsA_foldase"/>
</dbReference>
<dbReference type="EC" id="5.2.1.8" evidence="3"/>
<evidence type="ECO:0000256" key="3">
    <source>
        <dbReference type="ARBA" id="ARBA00013194"/>
    </source>
</evidence>
<evidence type="ECO:0000259" key="9">
    <source>
        <dbReference type="PROSITE" id="PS50198"/>
    </source>
</evidence>
<evidence type="ECO:0000256" key="5">
    <source>
        <dbReference type="ARBA" id="ARBA00023110"/>
    </source>
</evidence>
<feature type="domain" description="PpiC" evidence="9">
    <location>
        <begin position="162"/>
        <end position="251"/>
    </location>
</feature>
<sequence>MRLFILIFTGFIAPILLVALLVANPLGSGGSTGLGTASDTASNEIDANAKIIASIDGMKITQNDIDRAAEDNFETLMQVPEAQHQLFLSNLVAIQKLAARAALKEGLGQSEAVQQRIAYQKERILQDVWIAEQVNARVSEAEVRAYFDTYVAPELAKQNNDVEEVQARHILVATKAEAETVVQRLQAGEDFVDLAAELSLGPSAGRGGDLGYFLAEEMVKPFSDAAFALQMGGLSAPVETEFGWHVIRLEDRRIVSPPSFEELSEQIRAFLEQQERNLFFDELLTTYDFQVYGDTSPLMPEFDDDVPLKDE</sequence>
<keyword evidence="5 8" id="KW-0697">Rotamase</keyword>
<evidence type="ECO:0000256" key="8">
    <source>
        <dbReference type="PROSITE-ProRule" id="PRU00278"/>
    </source>
</evidence>
<dbReference type="SUPFAM" id="SSF109998">
    <property type="entry name" value="Triger factor/SurA peptide-binding domain-like"/>
    <property type="match status" value="1"/>
</dbReference>
<evidence type="ECO:0000313" key="11">
    <source>
        <dbReference type="Proteomes" id="UP000004836"/>
    </source>
</evidence>
<gene>
    <name evidence="10" type="ORF">IMCC14465_15890</name>
</gene>
<dbReference type="PANTHER" id="PTHR47245:SF2">
    <property type="entry name" value="PEPTIDYL-PROLYL CIS-TRANS ISOMERASE HP_0175-RELATED"/>
    <property type="match status" value="1"/>
</dbReference>
<keyword evidence="11" id="KW-1185">Reference proteome</keyword>
<keyword evidence="8" id="KW-0413">Isomerase</keyword>
<protein>
    <recommendedName>
        <fullName evidence="4">Parvulin-like PPIase</fullName>
        <ecNumber evidence="3">5.2.1.8</ecNumber>
    </recommendedName>
    <alternativeName>
        <fullName evidence="6">Peptidyl-prolyl cis-trans isomerase plp</fullName>
    </alternativeName>
    <alternativeName>
        <fullName evidence="7">Rotamase plp</fullName>
    </alternativeName>
</protein>
<dbReference type="eggNOG" id="COG0760">
    <property type="taxonomic scope" value="Bacteria"/>
</dbReference>
<evidence type="ECO:0000313" key="10">
    <source>
        <dbReference type="EMBL" id="EJW20702.1"/>
    </source>
</evidence>
<dbReference type="SUPFAM" id="SSF54534">
    <property type="entry name" value="FKBP-like"/>
    <property type="match status" value="1"/>
</dbReference>
<dbReference type="Proteomes" id="UP000004836">
    <property type="component" value="Unassembled WGS sequence"/>
</dbReference>
<dbReference type="AlphaFoldDB" id="J9DUL6"/>
<dbReference type="EMBL" id="ALYF01000006">
    <property type="protein sequence ID" value="EJW20702.1"/>
    <property type="molecule type" value="Genomic_DNA"/>
</dbReference>
<dbReference type="Gene3D" id="3.10.50.40">
    <property type="match status" value="1"/>
</dbReference>
<evidence type="ECO:0000256" key="2">
    <source>
        <dbReference type="ARBA" id="ARBA00007656"/>
    </source>
</evidence>
<dbReference type="Pfam" id="PF00639">
    <property type="entry name" value="Rotamase"/>
    <property type="match status" value="1"/>
</dbReference>
<comment type="caution">
    <text evidence="10">The sequence shown here is derived from an EMBL/GenBank/DDBJ whole genome shotgun (WGS) entry which is preliminary data.</text>
</comment>
<proteinExistence type="inferred from homology"/>
<dbReference type="OrthoDB" id="14196at2"/>
<comment type="similarity">
    <text evidence="2">Belongs to the PpiC/parvulin rotamase family.</text>
</comment>
<dbReference type="PANTHER" id="PTHR47245">
    <property type="entry name" value="PEPTIDYLPROLYL ISOMERASE"/>
    <property type="match status" value="1"/>
</dbReference>
<comment type="catalytic activity">
    <reaction evidence="1">
        <text>[protein]-peptidylproline (omega=180) = [protein]-peptidylproline (omega=0)</text>
        <dbReference type="Rhea" id="RHEA:16237"/>
        <dbReference type="Rhea" id="RHEA-COMP:10747"/>
        <dbReference type="Rhea" id="RHEA-COMP:10748"/>
        <dbReference type="ChEBI" id="CHEBI:83833"/>
        <dbReference type="ChEBI" id="CHEBI:83834"/>
        <dbReference type="EC" id="5.2.1.8"/>
    </reaction>
</comment>
<name>J9DUL6_9PROT</name>
<reference evidence="10 11" key="1">
    <citation type="journal article" date="2012" name="J. Bacteriol.">
        <title>Genome Sequence of Strain IMCC14465, Isolated from the East Sea, Belonging to the PS1 Clade of Alphaproteobacteria.</title>
        <authorList>
            <person name="Yang S.J."/>
            <person name="Kang I."/>
            <person name="Cho J.C."/>
        </authorList>
    </citation>
    <scope>NUCLEOTIDE SEQUENCE [LARGE SCALE GENOMIC DNA]</scope>
    <source>
        <strain evidence="10 11">IMCC14465</strain>
    </source>
</reference>
<dbReference type="InterPro" id="IPR027304">
    <property type="entry name" value="Trigger_fact/SurA_dom_sf"/>
</dbReference>
<dbReference type="InterPro" id="IPR000297">
    <property type="entry name" value="PPIase_PpiC"/>
</dbReference>
<evidence type="ECO:0000256" key="1">
    <source>
        <dbReference type="ARBA" id="ARBA00000971"/>
    </source>
</evidence>
<dbReference type="PROSITE" id="PS50198">
    <property type="entry name" value="PPIC_PPIASE_2"/>
    <property type="match status" value="1"/>
</dbReference>
<evidence type="ECO:0000256" key="4">
    <source>
        <dbReference type="ARBA" id="ARBA00018370"/>
    </source>
</evidence>
<evidence type="ECO:0000256" key="7">
    <source>
        <dbReference type="ARBA" id="ARBA00031484"/>
    </source>
</evidence>
<dbReference type="InterPro" id="IPR046357">
    <property type="entry name" value="PPIase_dom_sf"/>
</dbReference>
<evidence type="ECO:0000256" key="6">
    <source>
        <dbReference type="ARBA" id="ARBA00030642"/>
    </source>
</evidence>